<proteinExistence type="predicted"/>
<reference evidence="1" key="1">
    <citation type="submission" date="2016-09" db="EMBL/GenBank/DDBJ databases">
        <title>Two 'Candidatus Liberibacter asiaticus' recently found in California harbor different prophages.</title>
        <authorList>
            <person name="Zheng Z."/>
            <person name="Wu F."/>
            <person name="Deng X."/>
            <person name="Chen J."/>
        </authorList>
    </citation>
    <scope>NUCLEOTIDE SEQUENCE</scope>
</reference>
<sequence>MNTVKLGVKHFDTRKRGRTTEIRADGWMKEDNIARLSVVVSVAGETTDEEKLREYKEFVISAFAKAIS</sequence>
<accession>A0A1L2JXZ9</accession>
<evidence type="ECO:0000313" key="1">
    <source>
        <dbReference type="EMBL" id="APC46008.1"/>
    </source>
</evidence>
<dbReference type="EMBL" id="KX879601">
    <property type="protein sequence ID" value="APC46008.1"/>
    <property type="molecule type" value="Genomic_DNA"/>
</dbReference>
<organism evidence="1">
    <name type="scientific">Liberibacter phage SGCA5-1</name>
    <dbReference type="NCBI Taxonomy" id="1903184"/>
    <lineage>
        <taxon>Viruses</taxon>
        <taxon>Duplodnaviria</taxon>
        <taxon>Heunggongvirae</taxon>
        <taxon>Uroviricota</taxon>
        <taxon>Caudoviricetes</taxon>
    </lineage>
</organism>
<protein>
    <submittedName>
        <fullName evidence="1">Uncharacterized protein</fullName>
    </submittedName>
</protein>
<name>A0A1L2JXZ9_9CAUD</name>
<gene>
    <name evidence="1" type="ORF">PSGCA5_27</name>
</gene>